<evidence type="ECO:0000256" key="1">
    <source>
        <dbReference type="SAM" id="MobiDB-lite"/>
    </source>
</evidence>
<keyword evidence="4" id="KW-1185">Reference proteome</keyword>
<dbReference type="Pfam" id="PF07727">
    <property type="entry name" value="RVT_2"/>
    <property type="match status" value="1"/>
</dbReference>
<protein>
    <recommendedName>
        <fullName evidence="2">Reverse transcriptase Ty1/copia-type domain-containing protein</fullName>
    </recommendedName>
</protein>
<sequence>MGNTTKSFRCKSIRSPFTILFTFHQYYKFCSAKLGPDNYFIWRDQFETILISVDLFGYVDGEIREPPREVIVDGSVVINPRWLYWRKVDRFVASCFKATFTDTISGDVLGLSSATEIWIYLETSFRNQFSARRNMLHNQLSGIRKGNLSILVYLQTIKTLADSLAVIGERVSEADLTMCVLNGLSRTYDNFVISANNRETPFTFAELKPRLLNHEQWLLDQEQDMSNNFDPQHPSAFCSRNINHFGGGAGNKGKPKSSYGNFMSSQYQSGSSSSSSTVERQICRKFGHFANRCYYRYAPDKKQNNTHAAHIASEDDGFQYMDSSANATTMELAFSGMTIHNNTMSDPSSSSGPTWIFDSGATSHMTGDQTLMQNVPPYTGKEKVMVGNAKKFPDHIAHMSVKHPICSGFSSLLTSHPEPKSFKEAAKEPKWLISMKEEKTALDENGTWDLVKPTPGMNILGCKWVYKVKLKADGIMDRLKSRLATKGYNQLDVVFSNAFLHGDLTENVYMQQPPGFVDPNFPDHVCHLKKSLYGLKQAPRQWANMLDCKPCDTPVAKTHMASINDDTLLDDPLEYRAIVGGLKYLTHTRPDICFGVNYVSQFMHAPTDCHLLLVKRILRYLKGSIGQGLTLHSGDVNSLKAYTNSDWAGCPDIRRSTSGYAIFLGVLLSCSLSSEFLKLHSLPVSVCRGVLEILCVKSRSADLT</sequence>
<evidence type="ECO:0000313" key="3">
    <source>
        <dbReference type="EMBL" id="RZC62572.1"/>
    </source>
</evidence>
<dbReference type="PANTHER" id="PTHR47481">
    <property type="match status" value="1"/>
</dbReference>
<dbReference type="AlphaFoldDB" id="A0A4Y7JRB7"/>
<dbReference type="InterPro" id="IPR013103">
    <property type="entry name" value="RVT_2"/>
</dbReference>
<feature type="compositionally biased region" description="Low complexity" evidence="1">
    <location>
        <begin position="264"/>
        <end position="274"/>
    </location>
</feature>
<dbReference type="Gramene" id="RZC62572">
    <property type="protein sequence ID" value="RZC62572"/>
    <property type="gene ID" value="C5167_024320"/>
</dbReference>
<dbReference type="STRING" id="3469.A0A4Y7JRB7"/>
<accession>A0A4Y7JRB7</accession>
<dbReference type="OMA" id="THMASIN"/>
<dbReference type="Pfam" id="PF14223">
    <property type="entry name" value="Retrotran_gag_2"/>
    <property type="match status" value="1"/>
</dbReference>
<dbReference type="PANTHER" id="PTHR47481:SF31">
    <property type="entry name" value="OS01G0873500 PROTEIN"/>
    <property type="match status" value="1"/>
</dbReference>
<organism evidence="3 4">
    <name type="scientific">Papaver somniferum</name>
    <name type="common">Opium poppy</name>
    <dbReference type="NCBI Taxonomy" id="3469"/>
    <lineage>
        <taxon>Eukaryota</taxon>
        <taxon>Viridiplantae</taxon>
        <taxon>Streptophyta</taxon>
        <taxon>Embryophyta</taxon>
        <taxon>Tracheophyta</taxon>
        <taxon>Spermatophyta</taxon>
        <taxon>Magnoliopsida</taxon>
        <taxon>Ranunculales</taxon>
        <taxon>Papaveraceae</taxon>
        <taxon>Papaveroideae</taxon>
        <taxon>Papaver</taxon>
    </lineage>
</organism>
<feature type="region of interest" description="Disordered" evidence="1">
    <location>
        <begin position="249"/>
        <end position="274"/>
    </location>
</feature>
<evidence type="ECO:0000313" key="4">
    <source>
        <dbReference type="Proteomes" id="UP000316621"/>
    </source>
</evidence>
<feature type="domain" description="Reverse transcriptase Ty1/copia-type" evidence="2">
    <location>
        <begin position="492"/>
        <end position="549"/>
    </location>
</feature>
<gene>
    <name evidence="3" type="ORF">C5167_024320</name>
</gene>
<reference evidence="3 4" key="1">
    <citation type="journal article" date="2018" name="Science">
        <title>The opium poppy genome and morphinan production.</title>
        <authorList>
            <person name="Guo L."/>
            <person name="Winzer T."/>
            <person name="Yang X."/>
            <person name="Li Y."/>
            <person name="Ning Z."/>
            <person name="He Z."/>
            <person name="Teodor R."/>
            <person name="Lu Y."/>
            <person name="Bowser T.A."/>
            <person name="Graham I.A."/>
            <person name="Ye K."/>
        </authorList>
    </citation>
    <scope>NUCLEOTIDE SEQUENCE [LARGE SCALE GENOMIC DNA]</scope>
    <source>
        <strain evidence="4">cv. HN1</strain>
        <tissue evidence="3">Leaves</tissue>
    </source>
</reference>
<dbReference type="EMBL" id="CM010719">
    <property type="protein sequence ID" value="RZC62572.1"/>
    <property type="molecule type" value="Genomic_DNA"/>
</dbReference>
<name>A0A4Y7JRB7_PAPSO</name>
<evidence type="ECO:0000259" key="2">
    <source>
        <dbReference type="Pfam" id="PF07727"/>
    </source>
</evidence>
<dbReference type="Proteomes" id="UP000316621">
    <property type="component" value="Chromosome 5"/>
</dbReference>
<proteinExistence type="predicted"/>